<dbReference type="Gene3D" id="3.60.130.30">
    <property type="match status" value="1"/>
</dbReference>
<dbReference type="EMBL" id="BDGU01000016">
    <property type="protein sequence ID" value="GAV99648.1"/>
    <property type="molecule type" value="Genomic_DNA"/>
</dbReference>
<accession>A0A1Q3DY26</accession>
<feature type="compositionally biased region" description="Basic and acidic residues" evidence="1">
    <location>
        <begin position="187"/>
        <end position="198"/>
    </location>
</feature>
<feature type="compositionally biased region" description="Polar residues" evidence="1">
    <location>
        <begin position="35"/>
        <end position="67"/>
    </location>
</feature>
<dbReference type="Proteomes" id="UP000188533">
    <property type="component" value="Unassembled WGS sequence"/>
</dbReference>
<reference evidence="2 3" key="1">
    <citation type="submission" date="2016-08" db="EMBL/GenBank/DDBJ databases">
        <authorList>
            <consortium name="Lentinula edodes genome sequencing consortium"/>
            <person name="Sakamoto Y."/>
            <person name="Nakade K."/>
            <person name="Sato S."/>
            <person name="Yoshida Y."/>
            <person name="Miyazaki K."/>
            <person name="Natsume S."/>
            <person name="Konno N."/>
        </authorList>
    </citation>
    <scope>NUCLEOTIDE SEQUENCE [LARGE SCALE GENOMIC DNA]</scope>
    <source>
        <strain evidence="2 3">NBRC 111202</strain>
    </source>
</reference>
<comment type="caution">
    <text evidence="2">The sequence shown here is derived from an EMBL/GenBank/DDBJ whole genome shotgun (WGS) entry which is preliminary data.</text>
</comment>
<organism evidence="2 3">
    <name type="scientific">Lentinula edodes</name>
    <name type="common">Shiitake mushroom</name>
    <name type="synonym">Lentinus edodes</name>
    <dbReference type="NCBI Taxonomy" id="5353"/>
    <lineage>
        <taxon>Eukaryota</taxon>
        <taxon>Fungi</taxon>
        <taxon>Dikarya</taxon>
        <taxon>Basidiomycota</taxon>
        <taxon>Agaricomycotina</taxon>
        <taxon>Agaricomycetes</taxon>
        <taxon>Agaricomycetidae</taxon>
        <taxon>Agaricales</taxon>
        <taxon>Marasmiineae</taxon>
        <taxon>Omphalotaceae</taxon>
        <taxon>Lentinula</taxon>
    </lineage>
</organism>
<reference evidence="2 3" key="2">
    <citation type="submission" date="2017-02" db="EMBL/GenBank/DDBJ databases">
        <title>A genome survey and senescence transcriptome analysis in Lentinula edodes.</title>
        <authorList>
            <person name="Sakamoto Y."/>
            <person name="Nakade K."/>
            <person name="Sato S."/>
            <person name="Yoshida Y."/>
            <person name="Miyazaki K."/>
            <person name="Natsume S."/>
            <person name="Konno N."/>
        </authorList>
    </citation>
    <scope>NUCLEOTIDE SEQUENCE [LARGE SCALE GENOMIC DNA]</scope>
    <source>
        <strain evidence="2 3">NBRC 111202</strain>
    </source>
</reference>
<gene>
    <name evidence="2" type="ORF">LENED_001119</name>
</gene>
<protein>
    <submittedName>
        <fullName evidence="2">Uncharacterized protein</fullName>
    </submittedName>
</protein>
<name>A0A1Q3DY26_LENED</name>
<dbReference type="AlphaFoldDB" id="A0A1Q3DY26"/>
<feature type="region of interest" description="Disordered" evidence="1">
    <location>
        <begin position="177"/>
        <end position="198"/>
    </location>
</feature>
<evidence type="ECO:0000313" key="3">
    <source>
        <dbReference type="Proteomes" id="UP000188533"/>
    </source>
</evidence>
<proteinExistence type="predicted"/>
<evidence type="ECO:0000256" key="1">
    <source>
        <dbReference type="SAM" id="MobiDB-lite"/>
    </source>
</evidence>
<feature type="region of interest" description="Disordered" evidence="1">
    <location>
        <begin position="35"/>
        <end position="121"/>
    </location>
</feature>
<keyword evidence="3" id="KW-1185">Reference proteome</keyword>
<evidence type="ECO:0000313" key="2">
    <source>
        <dbReference type="EMBL" id="GAV99648.1"/>
    </source>
</evidence>
<sequence>MVYFLRSQVLKGMKPLNPKAPFDFLKLLKESFPTGASSPDASASIVDPTTSPSNADNPSLSTTTASARGQIVPGEGRGDVPASEVREEAIRLQPEALARSTLPPPESDVPEGLSTPALSLPINPRKRRRKFACKRAQRRKLEKKALNETGASQDTLSQVLSHGAAVEVDLDASELEAARGAHTGKPGKKENLGSQAERERQYSLEDLLAQGFEHIEWDGRTPIPIVDRSGRIIAVLAGQPGSDYEQDLLEAFKLFSEAGEEAGLGPTAAGGRHKRGSFPAFNRGVTMGMGSPTPVALNPGLMSGILDRLVGAKAVRRMAAYQNAAFSLWAPRVHDEYKNAQNALRGRFPHLPDNFPGISDFAAAAFNLGGKVWTFKHRDFLNWPFGWCAITALGAFDPRRTAQLILWELKLVLNFPHGATVLIPSGVITHSNTPVATGDTRMSFTQYTAGAIFRWVENGCKTEKELQAADPQCWAEMQAGKDSAYIRRIHNFSTIEELMSRIQ</sequence>